<reference evidence="1 2" key="1">
    <citation type="submission" date="2019-12" db="EMBL/GenBank/DDBJ databases">
        <authorList>
            <person name="Li C."/>
            <person name="Zhao J."/>
        </authorList>
    </citation>
    <scope>NUCLEOTIDE SEQUENCE [LARGE SCALE GENOMIC DNA]</scope>
    <source>
        <strain evidence="1 2">NEAU-DD11</strain>
    </source>
</reference>
<accession>A0A7X3G6E2</accession>
<dbReference type="EMBL" id="WSES01000019">
    <property type="protein sequence ID" value="MVW64522.1"/>
    <property type="molecule type" value="Genomic_DNA"/>
</dbReference>
<dbReference type="AlphaFoldDB" id="A0A7X3G6E2"/>
<sequence length="248" mass="25617">MPAAIPAVAAIAGGLIAAKGAKSAAQTQAASADRAADLNWKQYEQTREDQAPWRAAGTTALSQLVGGLAPGGEYNRGFTMADYLEDPGYQFRLSEGEKGIDRAAAARGSKYSGATLKALARFNSDQASQEFGNSYNRFETDIGNRFGRLASVAGIGQAATNQVGAAGASAAATTGQAIQDAGTARASGYVGTGNAINGALGQVSNYYSLSSLLPKTSSFYADTTPSSIRNYSPPTRMEIPSLPSLERI</sequence>
<comment type="caution">
    <text evidence="1">The sequence shown here is derived from an EMBL/GenBank/DDBJ whole genome shotgun (WGS) entry which is preliminary data.</text>
</comment>
<name>A0A7X3G6E2_9BURK</name>
<evidence type="ECO:0000313" key="1">
    <source>
        <dbReference type="EMBL" id="MVW64522.1"/>
    </source>
</evidence>
<proteinExistence type="predicted"/>
<keyword evidence="2" id="KW-1185">Reference proteome</keyword>
<gene>
    <name evidence="1" type="ORF">GPY61_31880</name>
</gene>
<organism evidence="1 2">
    <name type="scientific">Massilia cellulosiltytica</name>
    <dbReference type="NCBI Taxonomy" id="2683234"/>
    <lineage>
        <taxon>Bacteria</taxon>
        <taxon>Pseudomonadati</taxon>
        <taxon>Pseudomonadota</taxon>
        <taxon>Betaproteobacteria</taxon>
        <taxon>Burkholderiales</taxon>
        <taxon>Oxalobacteraceae</taxon>
        <taxon>Telluria group</taxon>
        <taxon>Massilia</taxon>
    </lineage>
</organism>
<protein>
    <submittedName>
        <fullName evidence="1">DNA transfer protein p32</fullName>
    </submittedName>
</protein>
<evidence type="ECO:0000313" key="2">
    <source>
        <dbReference type="Proteomes" id="UP000443353"/>
    </source>
</evidence>
<dbReference type="Proteomes" id="UP000443353">
    <property type="component" value="Unassembled WGS sequence"/>
</dbReference>
<dbReference type="RefSeq" id="WP_160410946.1">
    <property type="nucleotide sequence ID" value="NZ_WSES01000019.1"/>
</dbReference>